<evidence type="ECO:0000313" key="3">
    <source>
        <dbReference type="EMBL" id="KIH66189.1"/>
    </source>
</evidence>
<name>A0A0C2H3Q7_9BILA</name>
<reference evidence="3 4" key="1">
    <citation type="submission" date="2013-12" db="EMBL/GenBank/DDBJ databases">
        <title>Draft genome of the parsitic nematode Ancylostoma duodenale.</title>
        <authorList>
            <person name="Mitreva M."/>
        </authorList>
    </citation>
    <scope>NUCLEOTIDE SEQUENCE [LARGE SCALE GENOMIC DNA]</scope>
    <source>
        <strain evidence="3 4">Zhejiang</strain>
    </source>
</reference>
<feature type="domain" description="7TM GPCR serpentine receptor class x (Srx)" evidence="2">
    <location>
        <begin position="19"/>
        <end position="127"/>
    </location>
</feature>
<sequence>MTGNSTVMNGDLTSLYGGIVGGALNIHNIVAMCHIKDFSTSYGDLCKARAVFNIVNLSVFVFYVAPVTIFKYLPRGDEVGRILALIAAACYCAIPILQVAVAYNRIVAIFVPVKYNKWCTRKWAKKIDYATNTSEKRRNVKLFWQVESKVLG</sequence>
<proteinExistence type="predicted"/>
<evidence type="ECO:0000313" key="4">
    <source>
        <dbReference type="Proteomes" id="UP000054047"/>
    </source>
</evidence>
<evidence type="ECO:0000256" key="1">
    <source>
        <dbReference type="SAM" id="Phobius"/>
    </source>
</evidence>
<gene>
    <name evidence="3" type="ORF">ANCDUO_03489</name>
</gene>
<keyword evidence="1" id="KW-0472">Membrane</keyword>
<dbReference type="Proteomes" id="UP000054047">
    <property type="component" value="Unassembled WGS sequence"/>
</dbReference>
<evidence type="ECO:0000259" key="2">
    <source>
        <dbReference type="Pfam" id="PF10328"/>
    </source>
</evidence>
<dbReference type="EMBL" id="KN727226">
    <property type="protein sequence ID" value="KIH66189.1"/>
    <property type="molecule type" value="Genomic_DNA"/>
</dbReference>
<keyword evidence="1" id="KW-1133">Transmembrane helix</keyword>
<dbReference type="OrthoDB" id="10453529at2759"/>
<feature type="transmembrane region" description="Helical" evidence="1">
    <location>
        <begin position="82"/>
        <end position="103"/>
    </location>
</feature>
<organism evidence="3 4">
    <name type="scientific">Ancylostoma duodenale</name>
    <dbReference type="NCBI Taxonomy" id="51022"/>
    <lineage>
        <taxon>Eukaryota</taxon>
        <taxon>Metazoa</taxon>
        <taxon>Ecdysozoa</taxon>
        <taxon>Nematoda</taxon>
        <taxon>Chromadorea</taxon>
        <taxon>Rhabditida</taxon>
        <taxon>Rhabditina</taxon>
        <taxon>Rhabditomorpha</taxon>
        <taxon>Strongyloidea</taxon>
        <taxon>Ancylostomatidae</taxon>
        <taxon>Ancylostomatinae</taxon>
        <taxon>Ancylostoma</taxon>
    </lineage>
</organism>
<dbReference type="SUPFAM" id="SSF81321">
    <property type="entry name" value="Family A G protein-coupled receptor-like"/>
    <property type="match status" value="1"/>
</dbReference>
<keyword evidence="4" id="KW-1185">Reference proteome</keyword>
<dbReference type="Gene3D" id="1.20.1070.10">
    <property type="entry name" value="Rhodopsin 7-helix transmembrane proteins"/>
    <property type="match status" value="1"/>
</dbReference>
<dbReference type="PANTHER" id="PTHR23017">
    <property type="entry name" value="SERPENTINE RECEPTOR, CLASS X"/>
    <property type="match status" value="1"/>
</dbReference>
<feature type="transmembrane region" description="Helical" evidence="1">
    <location>
        <begin position="50"/>
        <end position="70"/>
    </location>
</feature>
<keyword evidence="1" id="KW-0812">Transmembrane</keyword>
<accession>A0A0C2H3Q7</accession>
<dbReference type="InterPro" id="IPR019430">
    <property type="entry name" value="7TM_GPCR_serpentine_rcpt_Srx"/>
</dbReference>
<dbReference type="Pfam" id="PF10328">
    <property type="entry name" value="7TM_GPCR_Srx"/>
    <property type="match status" value="1"/>
</dbReference>
<dbReference type="AlphaFoldDB" id="A0A0C2H3Q7"/>
<protein>
    <recommendedName>
        <fullName evidence="2">7TM GPCR serpentine receptor class x (Srx) domain-containing protein</fullName>
    </recommendedName>
</protein>
<dbReference type="PANTHER" id="PTHR23017:SF3">
    <property type="entry name" value="G-PROTEIN COUPLED RECEPTORS FAMILY 1 PROFILE DOMAIN-CONTAINING PROTEIN"/>
    <property type="match status" value="1"/>
</dbReference>